<evidence type="ECO:0000256" key="4">
    <source>
        <dbReference type="ARBA" id="ARBA00022989"/>
    </source>
</evidence>
<dbReference type="Proteomes" id="UP000693672">
    <property type="component" value="Unassembled WGS sequence"/>
</dbReference>
<evidence type="ECO:0000256" key="3">
    <source>
        <dbReference type="ARBA" id="ARBA00022692"/>
    </source>
</evidence>
<dbReference type="Pfam" id="PF10035">
    <property type="entry name" value="DUF2179"/>
    <property type="match status" value="1"/>
</dbReference>
<feature type="transmembrane region" description="Helical" evidence="7">
    <location>
        <begin position="220"/>
        <end position="242"/>
    </location>
</feature>
<evidence type="ECO:0000256" key="2">
    <source>
        <dbReference type="ARBA" id="ARBA00022475"/>
    </source>
</evidence>
<dbReference type="Pfam" id="PF02588">
    <property type="entry name" value="YitT_membrane"/>
    <property type="match status" value="1"/>
</dbReference>
<accession>A0A916K2M6</accession>
<feature type="transmembrane region" description="Helical" evidence="7">
    <location>
        <begin position="111"/>
        <end position="140"/>
    </location>
</feature>
<evidence type="ECO:0000313" key="10">
    <source>
        <dbReference type="Proteomes" id="UP000693672"/>
    </source>
</evidence>
<evidence type="ECO:0000256" key="5">
    <source>
        <dbReference type="ARBA" id="ARBA00023136"/>
    </source>
</evidence>
<feature type="transmembrane region" description="Helical" evidence="7">
    <location>
        <begin position="81"/>
        <end position="99"/>
    </location>
</feature>
<reference evidence="9" key="1">
    <citation type="submission" date="2021-06" db="EMBL/GenBank/DDBJ databases">
        <authorList>
            <person name="Criscuolo A."/>
        </authorList>
    </citation>
    <scope>NUCLEOTIDE SEQUENCE</scope>
    <source>
        <strain evidence="9">CIP111600</strain>
    </source>
</reference>
<keyword evidence="5 7" id="KW-0472">Membrane</keyword>
<feature type="transmembrane region" description="Helical" evidence="7">
    <location>
        <begin position="55"/>
        <end position="75"/>
    </location>
</feature>
<organism evidence="9 10">
    <name type="scientific">Paenibacillus solanacearum</name>
    <dbReference type="NCBI Taxonomy" id="2048548"/>
    <lineage>
        <taxon>Bacteria</taxon>
        <taxon>Bacillati</taxon>
        <taxon>Bacillota</taxon>
        <taxon>Bacilli</taxon>
        <taxon>Bacillales</taxon>
        <taxon>Paenibacillaceae</taxon>
        <taxon>Paenibacillus</taxon>
    </lineage>
</organism>
<dbReference type="PANTHER" id="PTHR33545">
    <property type="entry name" value="UPF0750 MEMBRANE PROTEIN YITT-RELATED"/>
    <property type="match status" value="1"/>
</dbReference>
<dbReference type="PIRSF" id="PIRSF006483">
    <property type="entry name" value="Membrane_protein_YitT"/>
    <property type="match status" value="1"/>
</dbReference>
<feature type="region of interest" description="Disordered" evidence="6">
    <location>
        <begin position="1"/>
        <end position="36"/>
    </location>
</feature>
<evidence type="ECO:0000313" key="9">
    <source>
        <dbReference type="EMBL" id="CAG7633826.1"/>
    </source>
</evidence>
<comment type="caution">
    <text evidence="9">The sequence shown here is derived from an EMBL/GenBank/DDBJ whole genome shotgun (WGS) entry which is preliminary data.</text>
</comment>
<dbReference type="CDD" id="cd16380">
    <property type="entry name" value="YitT_C"/>
    <property type="match status" value="1"/>
</dbReference>
<protein>
    <recommendedName>
        <fullName evidence="8">DUF2179 domain-containing protein</fullName>
    </recommendedName>
</protein>
<evidence type="ECO:0000256" key="6">
    <source>
        <dbReference type="SAM" id="MobiDB-lite"/>
    </source>
</evidence>
<evidence type="ECO:0000256" key="1">
    <source>
        <dbReference type="ARBA" id="ARBA00004651"/>
    </source>
</evidence>
<dbReference type="InterPro" id="IPR051461">
    <property type="entry name" value="UPF0750_membrane"/>
</dbReference>
<name>A0A916K2M6_9BACL</name>
<dbReference type="AlphaFoldDB" id="A0A916K2M6"/>
<evidence type="ECO:0000259" key="8">
    <source>
        <dbReference type="Pfam" id="PF10035"/>
    </source>
</evidence>
<sequence length="332" mass="35380">MNSAEGREDDGKALPEAGGGLGPRSRKNAGVAEDSFRGRRRKGRTVREGLWGRRLWEYALLLLGSLVIALSFNLFLSPNQVASGGVTGISIIINALTGIEPALTQWALNIPLFLIGLWLLGGQFGVKTVIGSLVLPFMILLTRNVPALTDNILLASIYGGMLVGFGLGLVFRGRGSTGGLDLAAQIIHRYTGIALGLCVAMLDGAVIVTAGFVLSPEKALYALIGLFVTSKTINVVQLGFSFSKVAFIISKDPEPIREAILFELDRGLTKLQAIGGYTGEERTVLMVVVGQTEVSRLKELVRRIDPKAFVILSDTNEVLGEGFNKSGSGLTP</sequence>
<feature type="domain" description="DUF2179" evidence="8">
    <location>
        <begin position="266"/>
        <end position="320"/>
    </location>
</feature>
<dbReference type="PANTHER" id="PTHR33545:SF9">
    <property type="entry name" value="UPF0750 MEMBRANE PROTEIN YITE"/>
    <property type="match status" value="1"/>
</dbReference>
<keyword evidence="4 7" id="KW-1133">Transmembrane helix</keyword>
<dbReference type="RefSeq" id="WP_425517350.1">
    <property type="nucleotide sequence ID" value="NZ_CAJVAS010000015.1"/>
</dbReference>
<feature type="transmembrane region" description="Helical" evidence="7">
    <location>
        <begin position="152"/>
        <end position="171"/>
    </location>
</feature>
<keyword evidence="2" id="KW-1003">Cell membrane</keyword>
<evidence type="ECO:0000256" key="7">
    <source>
        <dbReference type="SAM" id="Phobius"/>
    </source>
</evidence>
<comment type="subcellular location">
    <subcellularLocation>
        <location evidence="1">Cell membrane</location>
        <topology evidence="1">Multi-pass membrane protein</topology>
    </subcellularLocation>
</comment>
<dbReference type="GO" id="GO:0005886">
    <property type="term" value="C:plasma membrane"/>
    <property type="evidence" value="ECO:0007669"/>
    <property type="project" value="UniProtKB-SubCell"/>
</dbReference>
<proteinExistence type="predicted"/>
<dbReference type="InterPro" id="IPR003740">
    <property type="entry name" value="YitT"/>
</dbReference>
<keyword evidence="3 7" id="KW-0812">Transmembrane</keyword>
<dbReference type="EMBL" id="CAJVAS010000015">
    <property type="protein sequence ID" value="CAG7633826.1"/>
    <property type="molecule type" value="Genomic_DNA"/>
</dbReference>
<feature type="compositionally biased region" description="Basic and acidic residues" evidence="6">
    <location>
        <begin position="1"/>
        <end position="13"/>
    </location>
</feature>
<keyword evidence="10" id="KW-1185">Reference proteome</keyword>
<dbReference type="InterPro" id="IPR019264">
    <property type="entry name" value="DUF2179"/>
</dbReference>
<feature type="transmembrane region" description="Helical" evidence="7">
    <location>
        <begin position="192"/>
        <end position="214"/>
    </location>
</feature>
<gene>
    <name evidence="9" type="ORF">PAESOLCIP111_03504</name>
</gene>